<sequence length="130" mass="14638">MKFFLSLLITSTLLIVGCRKGPSLSREEVKDLSQSYIRELCKKNLECSAEYIEALPSKDQDSAKSGFSSLDQCMIDQKDQTILPDEYEKVTDEQIAKVKRCMDDLLKTPCTEMEQSGGIPSCRDLFPDEG</sequence>
<dbReference type="AlphaFoldDB" id="A0A4R9FPP3"/>
<protein>
    <recommendedName>
        <fullName evidence="3">Lipoprotein</fullName>
    </recommendedName>
</protein>
<accession>A0A4R9FPP3</accession>
<evidence type="ECO:0008006" key="3">
    <source>
        <dbReference type="Google" id="ProtNLM"/>
    </source>
</evidence>
<comment type="caution">
    <text evidence="1">The sequence shown here is derived from an EMBL/GenBank/DDBJ whole genome shotgun (WGS) entry which is preliminary data.</text>
</comment>
<dbReference type="NCBIfam" id="NF047485">
    <property type="entry name" value="LA_2478_plus"/>
    <property type="match status" value="1"/>
</dbReference>
<organism evidence="1 2">
    <name type="scientific">Leptospira semungkisensis</name>
    <dbReference type="NCBI Taxonomy" id="2484985"/>
    <lineage>
        <taxon>Bacteria</taxon>
        <taxon>Pseudomonadati</taxon>
        <taxon>Spirochaetota</taxon>
        <taxon>Spirochaetia</taxon>
        <taxon>Leptospirales</taxon>
        <taxon>Leptospiraceae</taxon>
        <taxon>Leptospira</taxon>
    </lineage>
</organism>
<gene>
    <name evidence="1" type="ORF">EHO59_11905</name>
</gene>
<dbReference type="RefSeq" id="WP_135588272.1">
    <property type="nucleotide sequence ID" value="NZ_RQEP01000018.1"/>
</dbReference>
<dbReference type="Proteomes" id="UP000297453">
    <property type="component" value="Unassembled WGS sequence"/>
</dbReference>
<dbReference type="EMBL" id="RQEP01000018">
    <property type="protein sequence ID" value="TGK00648.1"/>
    <property type="molecule type" value="Genomic_DNA"/>
</dbReference>
<keyword evidence="2" id="KW-1185">Reference proteome</keyword>
<dbReference type="OrthoDB" id="338372at2"/>
<evidence type="ECO:0000313" key="2">
    <source>
        <dbReference type="Proteomes" id="UP000297453"/>
    </source>
</evidence>
<evidence type="ECO:0000313" key="1">
    <source>
        <dbReference type="EMBL" id="TGK00648.1"/>
    </source>
</evidence>
<proteinExistence type="predicted"/>
<reference evidence="1" key="1">
    <citation type="journal article" date="2019" name="PLoS Negl. Trop. Dis.">
        <title>Revisiting the worldwide diversity of Leptospira species in the environment.</title>
        <authorList>
            <person name="Vincent A.T."/>
            <person name="Schiettekatte O."/>
            <person name="Bourhy P."/>
            <person name="Veyrier F.J."/>
            <person name="Picardeau M."/>
        </authorList>
    </citation>
    <scope>NUCLEOTIDE SEQUENCE [LARGE SCALE GENOMIC DNA]</scope>
    <source>
        <strain evidence="1">SSS9</strain>
    </source>
</reference>
<name>A0A4R9FPP3_9LEPT</name>
<dbReference type="PROSITE" id="PS51257">
    <property type="entry name" value="PROKAR_LIPOPROTEIN"/>
    <property type="match status" value="1"/>
</dbReference>